<dbReference type="AlphaFoldDB" id="A0A813IZ48"/>
<evidence type="ECO:0000313" key="4">
    <source>
        <dbReference type="Proteomes" id="UP000626109"/>
    </source>
</evidence>
<dbReference type="InterPro" id="IPR051842">
    <property type="entry name" value="uS12_prolyl_hydroxylase"/>
</dbReference>
<feature type="non-terminal residue" evidence="3">
    <location>
        <position position="104"/>
    </location>
</feature>
<dbReference type="InterPro" id="IPR043044">
    <property type="entry name" value="TPA1/Ofd1_C"/>
</dbReference>
<sequence>AVGDQLRAAAAERWASEEVGGFESYLAADDEEETAEAQEVYRGQENDGPLVNLPAVPNALCLVMRDSKTLRFVKYLSRDAPSSRADISASYFVDDPGSGSDEEQ</sequence>
<evidence type="ECO:0000259" key="2">
    <source>
        <dbReference type="Pfam" id="PF10637"/>
    </source>
</evidence>
<gene>
    <name evidence="3" type="ORF">PGLA2088_LOCUS13951</name>
</gene>
<dbReference type="Gene3D" id="3.60.130.20">
    <property type="entry name" value="Oxoglutarate/iron-dependent oxygenase, C-terminal degradation domain"/>
    <property type="match status" value="1"/>
</dbReference>
<dbReference type="GO" id="GO:0005506">
    <property type="term" value="F:iron ion binding"/>
    <property type="evidence" value="ECO:0007669"/>
    <property type="project" value="InterPro"/>
</dbReference>
<dbReference type="GO" id="GO:0031418">
    <property type="term" value="F:L-ascorbic acid binding"/>
    <property type="evidence" value="ECO:0007669"/>
    <property type="project" value="InterPro"/>
</dbReference>
<dbReference type="GO" id="GO:0016706">
    <property type="term" value="F:2-oxoglutarate-dependent dioxygenase activity"/>
    <property type="evidence" value="ECO:0007669"/>
    <property type="project" value="InterPro"/>
</dbReference>
<dbReference type="PANTHER" id="PTHR12117:SF0">
    <property type="entry name" value="PROLYL 3-HYDROXYLASE OGFOD1"/>
    <property type="match status" value="1"/>
</dbReference>
<proteinExistence type="predicted"/>
<dbReference type="EMBL" id="CAJNNW010016889">
    <property type="protein sequence ID" value="CAE8659943.1"/>
    <property type="molecule type" value="Genomic_DNA"/>
</dbReference>
<dbReference type="Pfam" id="PF10637">
    <property type="entry name" value="Ofd1_CTDD"/>
    <property type="match status" value="1"/>
</dbReference>
<comment type="caution">
    <text evidence="3">The sequence shown here is derived from an EMBL/GenBank/DDBJ whole genome shotgun (WGS) entry which is preliminary data.</text>
</comment>
<evidence type="ECO:0000256" key="1">
    <source>
        <dbReference type="SAM" id="MobiDB-lite"/>
    </source>
</evidence>
<dbReference type="InterPro" id="IPR019601">
    <property type="entry name" value="Oxoglutarate/Fe-dep_Oase_C"/>
</dbReference>
<dbReference type="PANTHER" id="PTHR12117">
    <property type="entry name" value="HISTONE ACETYLTRANSFERASE COMPLEX"/>
    <property type="match status" value="1"/>
</dbReference>
<dbReference type="Proteomes" id="UP000626109">
    <property type="component" value="Unassembled WGS sequence"/>
</dbReference>
<feature type="region of interest" description="Disordered" evidence="1">
    <location>
        <begin position="80"/>
        <end position="104"/>
    </location>
</feature>
<reference evidence="3" key="1">
    <citation type="submission" date="2021-02" db="EMBL/GenBank/DDBJ databases">
        <authorList>
            <person name="Dougan E. K."/>
            <person name="Rhodes N."/>
            <person name="Thang M."/>
            <person name="Chan C."/>
        </authorList>
    </citation>
    <scope>NUCLEOTIDE SEQUENCE</scope>
</reference>
<protein>
    <recommendedName>
        <fullName evidence="2">Oxoglutarate/iron-dependent oxygenase C-terminal degradation domain-containing protein</fullName>
    </recommendedName>
</protein>
<name>A0A813IZ48_POLGL</name>
<evidence type="ECO:0000313" key="3">
    <source>
        <dbReference type="EMBL" id="CAE8659943.1"/>
    </source>
</evidence>
<accession>A0A813IZ48</accession>
<organism evidence="3 4">
    <name type="scientific">Polarella glacialis</name>
    <name type="common">Dinoflagellate</name>
    <dbReference type="NCBI Taxonomy" id="89957"/>
    <lineage>
        <taxon>Eukaryota</taxon>
        <taxon>Sar</taxon>
        <taxon>Alveolata</taxon>
        <taxon>Dinophyceae</taxon>
        <taxon>Suessiales</taxon>
        <taxon>Suessiaceae</taxon>
        <taxon>Polarella</taxon>
    </lineage>
</organism>
<feature type="domain" description="Oxoglutarate/iron-dependent oxygenase C-terminal degradation" evidence="2">
    <location>
        <begin position="9"/>
        <end position="93"/>
    </location>
</feature>